<dbReference type="Gene3D" id="2.60.120.620">
    <property type="entry name" value="q2cbj1_9rhob like domain"/>
    <property type="match status" value="1"/>
</dbReference>
<dbReference type="EMBL" id="UINC01031311">
    <property type="protein sequence ID" value="SVB17151.1"/>
    <property type="molecule type" value="Genomic_DNA"/>
</dbReference>
<name>A0A382BUF1_9ZZZZ</name>
<dbReference type="AlphaFoldDB" id="A0A382BUF1"/>
<dbReference type="PANTHER" id="PTHR20883:SF48">
    <property type="entry name" value="ECTOINE DIOXYGENASE"/>
    <property type="match status" value="1"/>
</dbReference>
<dbReference type="SUPFAM" id="SSF51197">
    <property type="entry name" value="Clavaminate synthase-like"/>
    <property type="match status" value="1"/>
</dbReference>
<proteinExistence type="predicted"/>
<sequence length="298" mass="33068">MDPRTNGEEVVAEAKAEMSEREQSSSEFVFSEIHRLGLENNILELEENGFTVVPDALPIDMVEHMREVIIDQVADKNGGVRPDLETWDEGNLPSGCYLLYEDPIFEKLVVNEYTVALMQYLLGRSMILSTIYSHVRAKGDAPLPLHTDQWTLQLSNPVSVAVANYALVDYKRDLGAFAAVPGSNLMMRRPAGPDEVDVYKNAQCVPLEMSAGSVVVTAGNTWHGAYERKAPGLRINAAVAYCRSYIQTQELIREGVTQEMLDRNPPRFGDLVGVNGFLGFGREGPDFKKARALVGRFD</sequence>
<evidence type="ECO:0000313" key="1">
    <source>
        <dbReference type="EMBL" id="SVB17151.1"/>
    </source>
</evidence>
<dbReference type="GO" id="GO:0016491">
    <property type="term" value="F:oxidoreductase activity"/>
    <property type="evidence" value="ECO:0007669"/>
    <property type="project" value="UniProtKB-ARBA"/>
</dbReference>
<dbReference type="PANTHER" id="PTHR20883">
    <property type="entry name" value="PHYTANOYL-COA DIOXYGENASE DOMAIN CONTAINING 1"/>
    <property type="match status" value="1"/>
</dbReference>
<accession>A0A382BUF1</accession>
<organism evidence="1">
    <name type="scientific">marine metagenome</name>
    <dbReference type="NCBI Taxonomy" id="408172"/>
    <lineage>
        <taxon>unclassified sequences</taxon>
        <taxon>metagenomes</taxon>
        <taxon>ecological metagenomes</taxon>
    </lineage>
</organism>
<reference evidence="1" key="1">
    <citation type="submission" date="2018-05" db="EMBL/GenBank/DDBJ databases">
        <authorList>
            <person name="Lanie J.A."/>
            <person name="Ng W.-L."/>
            <person name="Kazmierczak K.M."/>
            <person name="Andrzejewski T.M."/>
            <person name="Davidsen T.M."/>
            <person name="Wayne K.J."/>
            <person name="Tettelin H."/>
            <person name="Glass J.I."/>
            <person name="Rusch D."/>
            <person name="Podicherti R."/>
            <person name="Tsui H.-C.T."/>
            <person name="Winkler M.E."/>
        </authorList>
    </citation>
    <scope>NUCLEOTIDE SEQUENCE</scope>
</reference>
<protein>
    <recommendedName>
        <fullName evidence="2">Fe2OG dioxygenase domain-containing protein</fullName>
    </recommendedName>
</protein>
<dbReference type="Pfam" id="PF05721">
    <property type="entry name" value="PhyH"/>
    <property type="match status" value="1"/>
</dbReference>
<dbReference type="InterPro" id="IPR008775">
    <property type="entry name" value="Phytyl_CoA_dOase-like"/>
</dbReference>
<gene>
    <name evidence="1" type="ORF">METZ01_LOCUS170005</name>
</gene>
<evidence type="ECO:0008006" key="2">
    <source>
        <dbReference type="Google" id="ProtNLM"/>
    </source>
</evidence>
<dbReference type="GO" id="GO:0046872">
    <property type="term" value="F:metal ion binding"/>
    <property type="evidence" value="ECO:0007669"/>
    <property type="project" value="UniProtKB-ARBA"/>
</dbReference>